<dbReference type="HOGENOM" id="CLU_049840_1_0_1"/>
<evidence type="ECO:0000313" key="2">
    <source>
        <dbReference type="Proteomes" id="UP000054279"/>
    </source>
</evidence>
<dbReference type="AlphaFoldDB" id="A0A0C9VNV3"/>
<accession>A0A0C9VNV3</accession>
<dbReference type="Gene3D" id="3.60.10.10">
    <property type="entry name" value="Endonuclease/exonuclease/phosphatase"/>
    <property type="match status" value="1"/>
</dbReference>
<dbReference type="EMBL" id="KN837149">
    <property type="protein sequence ID" value="KIJ39775.1"/>
    <property type="molecule type" value="Genomic_DNA"/>
</dbReference>
<protein>
    <submittedName>
        <fullName evidence="1">Unplaced genomic scaffold SPHSTscaffold_74, whole genome shotgun sequence</fullName>
    </submittedName>
</protein>
<organism evidence="1 2">
    <name type="scientific">Sphaerobolus stellatus (strain SS14)</name>
    <dbReference type="NCBI Taxonomy" id="990650"/>
    <lineage>
        <taxon>Eukaryota</taxon>
        <taxon>Fungi</taxon>
        <taxon>Dikarya</taxon>
        <taxon>Basidiomycota</taxon>
        <taxon>Agaricomycotina</taxon>
        <taxon>Agaricomycetes</taxon>
        <taxon>Phallomycetidae</taxon>
        <taxon>Geastrales</taxon>
        <taxon>Sphaerobolaceae</taxon>
        <taxon>Sphaerobolus</taxon>
    </lineage>
</organism>
<dbReference type="SUPFAM" id="SSF56219">
    <property type="entry name" value="DNase I-like"/>
    <property type="match status" value="1"/>
</dbReference>
<gene>
    <name evidence="1" type="ORF">M422DRAFT_257370</name>
</gene>
<dbReference type="OrthoDB" id="3264871at2759"/>
<dbReference type="InterPro" id="IPR036691">
    <property type="entry name" value="Endo/exonu/phosph_ase_sf"/>
</dbReference>
<sequence>MRQKQIGVFAVQESHSSAAELQQLKETFNGQMHIFSSIDDTNPDTKGVAFLLNKQLTSWKEAQGIEIIPGWALLLCLPWHNEKTLNILTVYAPNAHNEKEAFWTSLHKKWQEDGLSTIHMLIGNFNIVEDNIDRLPAHNDPNPSLGYYMAGDMKTQTS</sequence>
<proteinExistence type="predicted"/>
<reference evidence="1 2" key="1">
    <citation type="submission" date="2014-06" db="EMBL/GenBank/DDBJ databases">
        <title>Evolutionary Origins and Diversification of the Mycorrhizal Mutualists.</title>
        <authorList>
            <consortium name="DOE Joint Genome Institute"/>
            <consortium name="Mycorrhizal Genomics Consortium"/>
            <person name="Kohler A."/>
            <person name="Kuo A."/>
            <person name="Nagy L.G."/>
            <person name="Floudas D."/>
            <person name="Copeland A."/>
            <person name="Barry K.W."/>
            <person name="Cichocki N."/>
            <person name="Veneault-Fourrey C."/>
            <person name="LaButti K."/>
            <person name="Lindquist E.A."/>
            <person name="Lipzen A."/>
            <person name="Lundell T."/>
            <person name="Morin E."/>
            <person name="Murat C."/>
            <person name="Riley R."/>
            <person name="Ohm R."/>
            <person name="Sun H."/>
            <person name="Tunlid A."/>
            <person name="Henrissat B."/>
            <person name="Grigoriev I.V."/>
            <person name="Hibbett D.S."/>
            <person name="Martin F."/>
        </authorList>
    </citation>
    <scope>NUCLEOTIDE SEQUENCE [LARGE SCALE GENOMIC DNA]</scope>
    <source>
        <strain evidence="1 2">SS14</strain>
    </source>
</reference>
<dbReference type="Proteomes" id="UP000054279">
    <property type="component" value="Unassembled WGS sequence"/>
</dbReference>
<evidence type="ECO:0000313" key="1">
    <source>
        <dbReference type="EMBL" id="KIJ39775.1"/>
    </source>
</evidence>
<name>A0A0C9VNV3_SPHS4</name>
<keyword evidence="2" id="KW-1185">Reference proteome</keyword>